<evidence type="ECO:0000256" key="3">
    <source>
        <dbReference type="SAM" id="MobiDB-lite"/>
    </source>
</evidence>
<dbReference type="Pfam" id="PF00550">
    <property type="entry name" value="PP-binding"/>
    <property type="match status" value="1"/>
</dbReference>
<dbReference type="EMBL" id="MLJW01003822">
    <property type="protein sequence ID" value="OIQ71230.1"/>
    <property type="molecule type" value="Genomic_DNA"/>
</dbReference>
<dbReference type="InterPro" id="IPR045851">
    <property type="entry name" value="AMP-bd_C_sf"/>
</dbReference>
<dbReference type="InterPro" id="IPR009081">
    <property type="entry name" value="PP-bd_ACP"/>
</dbReference>
<dbReference type="GO" id="GO:0044550">
    <property type="term" value="P:secondary metabolite biosynthetic process"/>
    <property type="evidence" value="ECO:0007669"/>
    <property type="project" value="TreeGrafter"/>
</dbReference>
<dbReference type="PROSITE" id="PS50075">
    <property type="entry name" value="CARRIER"/>
    <property type="match status" value="1"/>
</dbReference>
<protein>
    <submittedName>
        <fullName evidence="5">Linear gramicidin synthase subunit B</fullName>
    </submittedName>
</protein>
<dbReference type="InterPro" id="IPR006162">
    <property type="entry name" value="Ppantetheine_attach_site"/>
</dbReference>
<dbReference type="PANTHER" id="PTHR45527">
    <property type="entry name" value="NONRIBOSOMAL PEPTIDE SYNTHETASE"/>
    <property type="match status" value="1"/>
</dbReference>
<feature type="domain" description="Carrier" evidence="4">
    <location>
        <begin position="74"/>
        <end position="152"/>
    </location>
</feature>
<dbReference type="Pfam" id="PF13193">
    <property type="entry name" value="AMP-binding_C"/>
    <property type="match status" value="1"/>
</dbReference>
<evidence type="ECO:0000256" key="2">
    <source>
        <dbReference type="ARBA" id="ARBA00022553"/>
    </source>
</evidence>
<dbReference type="SUPFAM" id="SSF56801">
    <property type="entry name" value="Acetyl-CoA synthetase-like"/>
    <property type="match status" value="1"/>
</dbReference>
<dbReference type="AlphaFoldDB" id="A0A1J5PIB7"/>
<sequence length="152" mass="16718">MRLVAYIVPQTGASPSVSALRDTLRARLPDYMVPQHIVPLDALPLLPNGKIDRSALPPPHPASVTRAEQGHAKPPVTAEEKTIAAIWAELLGVEHIHLTDNFFDLGGHSLLAMRAIVAIEQRLGWRILPRRLIFESLGQLARNDVPQDRVVA</sequence>
<dbReference type="SUPFAM" id="SSF47336">
    <property type="entry name" value="ACP-like"/>
    <property type="match status" value="1"/>
</dbReference>
<feature type="region of interest" description="Disordered" evidence="3">
    <location>
        <begin position="54"/>
        <end position="75"/>
    </location>
</feature>
<organism evidence="5">
    <name type="scientific">mine drainage metagenome</name>
    <dbReference type="NCBI Taxonomy" id="410659"/>
    <lineage>
        <taxon>unclassified sequences</taxon>
        <taxon>metagenomes</taxon>
        <taxon>ecological metagenomes</taxon>
    </lineage>
</organism>
<dbReference type="Gene3D" id="3.30.300.30">
    <property type="match status" value="1"/>
</dbReference>
<evidence type="ECO:0000259" key="4">
    <source>
        <dbReference type="PROSITE" id="PS50075"/>
    </source>
</evidence>
<dbReference type="GO" id="GO:0005737">
    <property type="term" value="C:cytoplasm"/>
    <property type="evidence" value="ECO:0007669"/>
    <property type="project" value="TreeGrafter"/>
</dbReference>
<comment type="caution">
    <text evidence="5">The sequence shown here is derived from an EMBL/GenBank/DDBJ whole genome shotgun (WGS) entry which is preliminary data.</text>
</comment>
<evidence type="ECO:0000313" key="5">
    <source>
        <dbReference type="EMBL" id="OIQ71230.1"/>
    </source>
</evidence>
<dbReference type="InterPro" id="IPR029058">
    <property type="entry name" value="AB_hydrolase_fold"/>
</dbReference>
<evidence type="ECO:0000256" key="1">
    <source>
        <dbReference type="ARBA" id="ARBA00022450"/>
    </source>
</evidence>
<keyword evidence="2" id="KW-0597">Phosphoprotein</keyword>
<proteinExistence type="predicted"/>
<dbReference type="InterPro" id="IPR025110">
    <property type="entry name" value="AMP-bd_C"/>
</dbReference>
<dbReference type="GO" id="GO:0031177">
    <property type="term" value="F:phosphopantetheine binding"/>
    <property type="evidence" value="ECO:0007669"/>
    <property type="project" value="TreeGrafter"/>
</dbReference>
<dbReference type="Gene3D" id="3.40.50.1820">
    <property type="entry name" value="alpha/beta hydrolase"/>
    <property type="match status" value="1"/>
</dbReference>
<keyword evidence="1" id="KW-0596">Phosphopantetheine</keyword>
<dbReference type="GO" id="GO:0043041">
    <property type="term" value="P:amino acid activation for nonribosomal peptide biosynthetic process"/>
    <property type="evidence" value="ECO:0007669"/>
    <property type="project" value="TreeGrafter"/>
</dbReference>
<dbReference type="PROSITE" id="PS00012">
    <property type="entry name" value="PHOSPHOPANTETHEINE"/>
    <property type="match status" value="1"/>
</dbReference>
<accession>A0A1J5PIB7</accession>
<dbReference type="InterPro" id="IPR036736">
    <property type="entry name" value="ACP-like_sf"/>
</dbReference>
<gene>
    <name evidence="5" type="primary">lgrB</name>
    <name evidence="5" type="ORF">GALL_471530</name>
</gene>
<reference evidence="5" key="1">
    <citation type="submission" date="2016-10" db="EMBL/GenBank/DDBJ databases">
        <title>Sequence of Gallionella enrichment culture.</title>
        <authorList>
            <person name="Poehlein A."/>
            <person name="Muehling M."/>
            <person name="Daniel R."/>
        </authorList>
    </citation>
    <scope>NUCLEOTIDE SEQUENCE</scope>
</reference>
<name>A0A1J5PIB7_9ZZZZ</name>
<dbReference type="PANTHER" id="PTHR45527:SF1">
    <property type="entry name" value="FATTY ACID SYNTHASE"/>
    <property type="match status" value="1"/>
</dbReference>